<dbReference type="GO" id="GO:0051382">
    <property type="term" value="P:kinetochore assembly"/>
    <property type="evidence" value="ECO:0007669"/>
    <property type="project" value="TreeGrafter"/>
</dbReference>
<dbReference type="GO" id="GO:0051301">
    <property type="term" value="P:cell division"/>
    <property type="evidence" value="ECO:0007669"/>
    <property type="project" value="UniProtKB-KW"/>
</dbReference>
<dbReference type="GeneID" id="23887596"/>
<proteinExistence type="inferred from homology"/>
<keyword evidence="3" id="KW-0158">Chromosome</keyword>
<dbReference type="RefSeq" id="XP_012051424.1">
    <property type="nucleotide sequence ID" value="XM_012196034.1"/>
</dbReference>
<keyword evidence="4" id="KW-0132">Cell division</keyword>
<feature type="region of interest" description="Disordered" evidence="11">
    <location>
        <begin position="1"/>
        <end position="25"/>
    </location>
</feature>
<dbReference type="InterPro" id="IPR008685">
    <property type="entry name" value="Centromere_Mis12"/>
</dbReference>
<evidence type="ECO:0000256" key="2">
    <source>
        <dbReference type="ARBA" id="ARBA00008643"/>
    </source>
</evidence>
<comment type="subcellular location">
    <subcellularLocation>
        <location evidence="1">Chromosome</location>
        <location evidence="1">Centromere</location>
        <location evidence="1">Kinetochore</location>
    </subcellularLocation>
</comment>
<reference evidence="12 13" key="1">
    <citation type="journal article" date="2014" name="PLoS Genet.">
        <title>Analysis of the genome and transcriptome of Cryptococcus neoformans var. grubii reveals complex RNA expression and microevolution leading to virulence attenuation.</title>
        <authorList>
            <person name="Janbon G."/>
            <person name="Ormerod K.L."/>
            <person name="Paulet D."/>
            <person name="Byrnes E.J.III."/>
            <person name="Yadav V."/>
            <person name="Chatterjee G."/>
            <person name="Mullapudi N."/>
            <person name="Hon C.C."/>
            <person name="Billmyre R.B."/>
            <person name="Brunel F."/>
            <person name="Bahn Y.S."/>
            <person name="Chen W."/>
            <person name="Chen Y."/>
            <person name="Chow E.W."/>
            <person name="Coppee J.Y."/>
            <person name="Floyd-Averette A."/>
            <person name="Gaillardin C."/>
            <person name="Gerik K.J."/>
            <person name="Goldberg J."/>
            <person name="Gonzalez-Hilarion S."/>
            <person name="Gujja S."/>
            <person name="Hamlin J.L."/>
            <person name="Hsueh Y.P."/>
            <person name="Ianiri G."/>
            <person name="Jones S."/>
            <person name="Kodira C.D."/>
            <person name="Kozubowski L."/>
            <person name="Lam W."/>
            <person name="Marra M."/>
            <person name="Mesner L.D."/>
            <person name="Mieczkowski P.A."/>
            <person name="Moyrand F."/>
            <person name="Nielsen K."/>
            <person name="Proux C."/>
            <person name="Rossignol T."/>
            <person name="Schein J.E."/>
            <person name="Sun S."/>
            <person name="Wollschlaeger C."/>
            <person name="Wood I.A."/>
            <person name="Zeng Q."/>
            <person name="Neuveglise C."/>
            <person name="Newlon C.S."/>
            <person name="Perfect J.R."/>
            <person name="Lodge J.K."/>
            <person name="Idnurm A."/>
            <person name="Stajich J.E."/>
            <person name="Kronstad J.W."/>
            <person name="Sanyal K."/>
            <person name="Heitman J."/>
            <person name="Fraser J.A."/>
            <person name="Cuomo C.A."/>
            <person name="Dietrich F.S."/>
        </authorList>
    </citation>
    <scope>NUCLEOTIDE SEQUENCE [LARGE SCALE GENOMIC DNA]</scope>
    <source>
        <strain evidence="13">H99 / ATCC 208821 / CBS 10515 / FGSC 9487</strain>
    </source>
</reference>
<dbReference type="Proteomes" id="UP000010091">
    <property type="component" value="Chromosome 9"/>
</dbReference>
<dbReference type="PANTHER" id="PTHR14527:SF2">
    <property type="entry name" value="PROTEIN MIS12 HOMOLOG"/>
    <property type="match status" value="1"/>
</dbReference>
<keyword evidence="7 10" id="KW-0175">Coiled coil</keyword>
<comment type="similarity">
    <text evidence="2">Belongs to the mis12 family.</text>
</comment>
<evidence type="ECO:0000256" key="1">
    <source>
        <dbReference type="ARBA" id="ARBA00004629"/>
    </source>
</evidence>
<keyword evidence="9" id="KW-0137">Centromere</keyword>
<evidence type="ECO:0000256" key="4">
    <source>
        <dbReference type="ARBA" id="ARBA00022618"/>
    </source>
</evidence>
<protein>
    <submittedName>
        <fullName evidence="12">Kinetochore protein Mis12/MTW1</fullName>
    </submittedName>
</protein>
<dbReference type="GO" id="GO:0005634">
    <property type="term" value="C:nucleus"/>
    <property type="evidence" value="ECO:0007669"/>
    <property type="project" value="InterPro"/>
</dbReference>
<dbReference type="KEGG" id="cng:CNAG_04157"/>
<keyword evidence="13" id="KW-1185">Reference proteome</keyword>
<evidence type="ECO:0000313" key="12">
    <source>
        <dbReference type="EMBL" id="AFR96887.2"/>
    </source>
</evidence>
<dbReference type="EMBL" id="CP003828">
    <property type="protein sequence ID" value="AFR96887.2"/>
    <property type="molecule type" value="Genomic_DNA"/>
</dbReference>
<evidence type="ECO:0000313" key="13">
    <source>
        <dbReference type="Proteomes" id="UP000010091"/>
    </source>
</evidence>
<dbReference type="AlphaFoldDB" id="J9VR34"/>
<dbReference type="OrthoDB" id="1884855at2759"/>
<gene>
    <name evidence="12" type="ORF">CNAG_04157</name>
</gene>
<accession>J9VR34</accession>
<evidence type="ECO:0000256" key="3">
    <source>
        <dbReference type="ARBA" id="ARBA00022454"/>
    </source>
</evidence>
<dbReference type="GO" id="GO:0000070">
    <property type="term" value="P:mitotic sister chromatid segregation"/>
    <property type="evidence" value="ECO:0007669"/>
    <property type="project" value="TreeGrafter"/>
</dbReference>
<evidence type="ECO:0000256" key="10">
    <source>
        <dbReference type="SAM" id="Coils"/>
    </source>
</evidence>
<organism evidence="12 13">
    <name type="scientific">Cryptococcus neoformans (strain H99 / ATCC 208821 / CBS 10515 / FGSC 9487)</name>
    <name type="common">Cryptococcus neoformans var. grubii serotype A</name>
    <dbReference type="NCBI Taxonomy" id="235443"/>
    <lineage>
        <taxon>Eukaryota</taxon>
        <taxon>Fungi</taxon>
        <taxon>Dikarya</taxon>
        <taxon>Basidiomycota</taxon>
        <taxon>Agaricomycotina</taxon>
        <taxon>Tremellomycetes</taxon>
        <taxon>Tremellales</taxon>
        <taxon>Cryptococcaceae</taxon>
        <taxon>Cryptococcus</taxon>
        <taxon>Cryptococcus neoformans species complex</taxon>
    </lineage>
</organism>
<evidence type="ECO:0000256" key="8">
    <source>
        <dbReference type="ARBA" id="ARBA00023306"/>
    </source>
</evidence>
<keyword evidence="8" id="KW-0131">Cell cycle</keyword>
<keyword evidence="6" id="KW-0995">Kinetochore</keyword>
<evidence type="ECO:0000256" key="9">
    <source>
        <dbReference type="ARBA" id="ARBA00023328"/>
    </source>
</evidence>
<evidence type="ECO:0000256" key="7">
    <source>
        <dbReference type="ARBA" id="ARBA00023054"/>
    </source>
</evidence>
<dbReference type="PANTHER" id="PTHR14527">
    <property type="entry name" value="PROTEIN MIS12 HOMOLOG"/>
    <property type="match status" value="1"/>
</dbReference>
<dbReference type="GO" id="GO:0000444">
    <property type="term" value="C:MIS12/MIND type complex"/>
    <property type="evidence" value="ECO:0007669"/>
    <property type="project" value="TreeGrafter"/>
</dbReference>
<name>J9VR34_CRYN9</name>
<evidence type="ECO:0000256" key="6">
    <source>
        <dbReference type="ARBA" id="ARBA00022838"/>
    </source>
</evidence>
<keyword evidence="5" id="KW-0498">Mitosis</keyword>
<feature type="compositionally biased region" description="Basic and acidic residues" evidence="11">
    <location>
        <begin position="1"/>
        <end position="12"/>
    </location>
</feature>
<sequence length="333" mass="36889">MVPRKPASDRPGKPPAASSSKITLDTIPAAHIPESLTPGYVYEPTERQPLTQEEQTRLIHELVGFNPKNLGADLTETARLEMYNAVTSIDNWTNTVAKDSKSRAELIHGLHALETLLETHVDKAFDMFTSWLLRNPFEFSPDLEVVLPWQKGLDFSRGEYVATQLGGQDGLQMKLDKLRTEVEQARLVSQRLEIAEKKLDRRIEALKQRQAQVGFVKEIIDSAGLNPLPTRAAQLQTTLTSLQSALTPLDIIPIPTSTGFPPSSGEHTKAWELGRTAYLNWALGKMLPPGERGGGVVGESGDAERLERIEQEIEEIGPRDGMEIITGSLRDNK</sequence>
<evidence type="ECO:0000256" key="11">
    <source>
        <dbReference type="SAM" id="MobiDB-lite"/>
    </source>
</evidence>
<feature type="coiled-coil region" evidence="10">
    <location>
        <begin position="168"/>
        <end position="209"/>
    </location>
</feature>
<dbReference type="VEuPathDB" id="FungiDB:CNAG_04157"/>
<dbReference type="HOGENOM" id="CLU_834675_0_0_1"/>
<evidence type="ECO:0000256" key="5">
    <source>
        <dbReference type="ARBA" id="ARBA00022776"/>
    </source>
</evidence>
<dbReference type="Pfam" id="PF05859">
    <property type="entry name" value="Mis12"/>
    <property type="match status" value="1"/>
</dbReference>